<proteinExistence type="predicted"/>
<evidence type="ECO:0000313" key="2">
    <source>
        <dbReference type="Proteomes" id="UP000292082"/>
    </source>
</evidence>
<reference evidence="1 2" key="1">
    <citation type="submission" date="2019-01" db="EMBL/GenBank/DDBJ databases">
        <title>Draft genome sequences of three monokaryotic isolates of the white-rot basidiomycete fungus Dichomitus squalens.</title>
        <authorList>
            <consortium name="DOE Joint Genome Institute"/>
            <person name="Lopez S.C."/>
            <person name="Andreopoulos B."/>
            <person name="Pangilinan J."/>
            <person name="Lipzen A."/>
            <person name="Riley R."/>
            <person name="Ahrendt S."/>
            <person name="Ng V."/>
            <person name="Barry K."/>
            <person name="Daum C."/>
            <person name="Grigoriev I.V."/>
            <person name="Hilden K.S."/>
            <person name="Makela M.R."/>
            <person name="de Vries R.P."/>
        </authorList>
    </citation>
    <scope>NUCLEOTIDE SEQUENCE [LARGE SCALE GENOMIC DNA]</scope>
    <source>
        <strain evidence="1 2">CBS 464.89</strain>
    </source>
</reference>
<evidence type="ECO:0000313" key="1">
    <source>
        <dbReference type="EMBL" id="TBU53912.1"/>
    </source>
</evidence>
<organism evidence="1 2">
    <name type="scientific">Dichomitus squalens</name>
    <dbReference type="NCBI Taxonomy" id="114155"/>
    <lineage>
        <taxon>Eukaryota</taxon>
        <taxon>Fungi</taxon>
        <taxon>Dikarya</taxon>
        <taxon>Basidiomycota</taxon>
        <taxon>Agaricomycotina</taxon>
        <taxon>Agaricomycetes</taxon>
        <taxon>Polyporales</taxon>
        <taxon>Polyporaceae</taxon>
        <taxon>Dichomitus</taxon>
    </lineage>
</organism>
<keyword evidence="2" id="KW-1185">Reference proteome</keyword>
<gene>
    <name evidence="1" type="ORF">BD310DRAFT_951798</name>
</gene>
<accession>A0A4Q9PIM6</accession>
<protein>
    <submittedName>
        <fullName evidence="1">Uncharacterized protein</fullName>
    </submittedName>
</protein>
<dbReference type="EMBL" id="ML145202">
    <property type="protein sequence ID" value="TBU53912.1"/>
    <property type="molecule type" value="Genomic_DNA"/>
</dbReference>
<name>A0A4Q9PIM6_9APHY</name>
<sequence>MGSRRAPTGLGVFCAPKASANASTVKMTTVPLLTGTAADASAQAVRLSPFITSPP</sequence>
<dbReference type="AlphaFoldDB" id="A0A4Q9PIM6"/>
<dbReference type="Proteomes" id="UP000292082">
    <property type="component" value="Unassembled WGS sequence"/>
</dbReference>